<dbReference type="Gene3D" id="3.50.50.60">
    <property type="entry name" value="FAD/NAD(P)-binding domain"/>
    <property type="match status" value="1"/>
</dbReference>
<organism evidence="4 5">
    <name type="scientific">Paenibacillus artemisiicola</name>
    <dbReference type="NCBI Taxonomy" id="1172618"/>
    <lineage>
        <taxon>Bacteria</taxon>
        <taxon>Bacillati</taxon>
        <taxon>Bacillota</taxon>
        <taxon>Bacilli</taxon>
        <taxon>Bacillales</taxon>
        <taxon>Paenibacillaceae</taxon>
        <taxon>Paenibacillus</taxon>
    </lineage>
</organism>
<dbReference type="Pfam" id="PF01593">
    <property type="entry name" value="Amino_oxidase"/>
    <property type="match status" value="1"/>
</dbReference>
<dbReference type="InterPro" id="IPR002937">
    <property type="entry name" value="Amino_oxidase"/>
</dbReference>
<dbReference type="SUPFAM" id="SSF54373">
    <property type="entry name" value="FAD-linked reductases, C-terminal domain"/>
    <property type="match status" value="1"/>
</dbReference>
<keyword evidence="5" id="KW-1185">Reference proteome</keyword>
<dbReference type="Proteomes" id="UP000670947">
    <property type="component" value="Unassembled WGS sequence"/>
</dbReference>
<protein>
    <submittedName>
        <fullName evidence="4">FAD-dependent oxidoreductase</fullName>
    </submittedName>
</protein>
<dbReference type="PANTHER" id="PTHR10742:SF410">
    <property type="entry name" value="LYSINE-SPECIFIC HISTONE DEMETHYLASE 2"/>
    <property type="match status" value="1"/>
</dbReference>
<feature type="domain" description="Amine oxidase" evidence="3">
    <location>
        <begin position="87"/>
        <end position="534"/>
    </location>
</feature>
<name>A0ABS3W4W6_9BACL</name>
<dbReference type="Gene3D" id="1.10.405.10">
    <property type="entry name" value="Guanine Nucleotide Dissociation Inhibitor, domain 1"/>
    <property type="match status" value="1"/>
</dbReference>
<comment type="caution">
    <text evidence="4">The sequence shown here is derived from an EMBL/GenBank/DDBJ whole genome shotgun (WGS) entry which is preliminary data.</text>
</comment>
<evidence type="ECO:0000313" key="5">
    <source>
        <dbReference type="Proteomes" id="UP000670947"/>
    </source>
</evidence>
<dbReference type="InterPro" id="IPR036188">
    <property type="entry name" value="FAD/NAD-bd_sf"/>
</dbReference>
<proteinExistence type="predicted"/>
<dbReference type="EMBL" id="JAGGDJ010000002">
    <property type="protein sequence ID" value="MBO7743342.1"/>
    <property type="molecule type" value="Genomic_DNA"/>
</dbReference>
<dbReference type="Gene3D" id="3.90.660.10">
    <property type="match status" value="1"/>
</dbReference>
<dbReference type="InterPro" id="IPR050281">
    <property type="entry name" value="Flavin_monoamine_oxidase"/>
</dbReference>
<dbReference type="PANTHER" id="PTHR10742">
    <property type="entry name" value="FLAVIN MONOAMINE OXIDASE"/>
    <property type="match status" value="1"/>
</dbReference>
<accession>A0ABS3W4W6</accession>
<evidence type="ECO:0000313" key="4">
    <source>
        <dbReference type="EMBL" id="MBO7743342.1"/>
    </source>
</evidence>
<sequence length="546" mass="59707">MPRTPLARLLRELYIVAADSYAKKTTVEQAIRERRQRRKTMLERLVGDIQSGKDPTLHARRPEAKAGAFAGAASPAAPRIAIVGAGLAGLTCAYRLKAAGFDAAVYEADAKPSAGRCSTRYGEFEDGQVAERGGMLIDTGHRAFRRLARELGLEMTDLLDAEPPDTAPLYYFDGEPYSFAEAAEDFKAVIGPLNRDLTAAGFPTLYNRYTQRGRELDRMSVTDWIAANVPGGADSRFGRLLDIACTIEYGADAGMQSALNFIYLHGILEEEDDFRMFGLSDERYQIRGGNEQLVRRLAGKLDERQIRRGMRLIALAEQADGSYRLTFQRHAGTVDVEADKVVLTLPFAVLRSSVDFSRAGFRPLKAAAIRELGMGANSKLHLQFRDRHWHSLGSNGDTIADTGYQNTFDVVRGQPGASGLLVDYTGGSVGEGMITGTPHERAAQFLRQIEPVLPGLTAKWNGRAARDCWLSNPFSLGSYSYRKVGQHTAFAGVEQEREGTRGNCHFAGEHTSVAFQGYMNGAVESGERAAKEIIGDLQVRPTGGGQ</sequence>
<evidence type="ECO:0000256" key="1">
    <source>
        <dbReference type="ARBA" id="ARBA00001974"/>
    </source>
</evidence>
<keyword evidence="2" id="KW-0560">Oxidoreductase</keyword>
<evidence type="ECO:0000259" key="3">
    <source>
        <dbReference type="Pfam" id="PF01593"/>
    </source>
</evidence>
<dbReference type="InterPro" id="IPR001613">
    <property type="entry name" value="Flavin_amine_oxidase"/>
</dbReference>
<dbReference type="RefSeq" id="WP_208846381.1">
    <property type="nucleotide sequence ID" value="NZ_JAGGDJ010000002.1"/>
</dbReference>
<gene>
    <name evidence="4" type="ORF">I8J29_03995</name>
</gene>
<evidence type="ECO:0000256" key="2">
    <source>
        <dbReference type="ARBA" id="ARBA00023002"/>
    </source>
</evidence>
<dbReference type="SUPFAM" id="SSF51905">
    <property type="entry name" value="FAD/NAD(P)-binding domain"/>
    <property type="match status" value="1"/>
</dbReference>
<reference evidence="4 5" key="1">
    <citation type="submission" date="2021-03" db="EMBL/GenBank/DDBJ databases">
        <title>Paenibacillus artemisicola MWE-103 whole genome sequence.</title>
        <authorList>
            <person name="Ham Y.J."/>
        </authorList>
    </citation>
    <scope>NUCLEOTIDE SEQUENCE [LARGE SCALE GENOMIC DNA]</scope>
    <source>
        <strain evidence="4 5">MWE-103</strain>
    </source>
</reference>
<dbReference type="PRINTS" id="PR00757">
    <property type="entry name" value="AMINEOXDASEF"/>
</dbReference>
<comment type="cofactor">
    <cofactor evidence="1">
        <name>FAD</name>
        <dbReference type="ChEBI" id="CHEBI:57692"/>
    </cofactor>
</comment>